<dbReference type="Proteomes" id="UP000199452">
    <property type="component" value="Unassembled WGS sequence"/>
</dbReference>
<dbReference type="EMBL" id="FMYP01000057">
    <property type="protein sequence ID" value="SDC86430.1"/>
    <property type="molecule type" value="Genomic_DNA"/>
</dbReference>
<protein>
    <submittedName>
        <fullName evidence="10">Serine phosphatase RsbU, regulator of sigma subunit</fullName>
    </submittedName>
</protein>
<dbReference type="InterPro" id="IPR051476">
    <property type="entry name" value="Bac_ResReg_Asp_Phosphatase"/>
</dbReference>
<keyword evidence="2" id="KW-0963">Cytoplasm</keyword>
<evidence type="ECO:0000256" key="1">
    <source>
        <dbReference type="ARBA" id="ARBA00004496"/>
    </source>
</evidence>
<organism evidence="10 11">
    <name type="scientific">Williamwhitmania taraxaci</name>
    <dbReference type="NCBI Taxonomy" id="1640674"/>
    <lineage>
        <taxon>Bacteria</taxon>
        <taxon>Pseudomonadati</taxon>
        <taxon>Bacteroidota</taxon>
        <taxon>Bacteroidia</taxon>
        <taxon>Bacteroidales</taxon>
        <taxon>Williamwhitmaniaceae</taxon>
        <taxon>Williamwhitmania</taxon>
    </lineage>
</organism>
<keyword evidence="8" id="KW-0472">Membrane</keyword>
<dbReference type="Gene3D" id="1.25.40.10">
    <property type="entry name" value="Tetratricopeptide repeat domain"/>
    <property type="match status" value="1"/>
</dbReference>
<reference evidence="10 11" key="1">
    <citation type="submission" date="2016-09" db="EMBL/GenBank/DDBJ databases">
        <authorList>
            <person name="Capua I."/>
            <person name="De Benedictis P."/>
            <person name="Joannis T."/>
            <person name="Lombin L.H."/>
            <person name="Cattoli G."/>
        </authorList>
    </citation>
    <scope>NUCLEOTIDE SEQUENCE [LARGE SCALE GENOMIC DNA]</scope>
    <source>
        <strain evidence="10 11">A7P-90m</strain>
    </source>
</reference>
<comment type="subcellular location">
    <subcellularLocation>
        <location evidence="1">Cytoplasm</location>
    </subcellularLocation>
</comment>
<dbReference type="SMART" id="SM00331">
    <property type="entry name" value="PP2C_SIG"/>
    <property type="match status" value="1"/>
</dbReference>
<dbReference type="PANTHER" id="PTHR46630">
    <property type="entry name" value="TETRATRICOPEPTIDE REPEAT PROTEIN 29"/>
    <property type="match status" value="1"/>
</dbReference>
<dbReference type="Pfam" id="PF13424">
    <property type="entry name" value="TPR_12"/>
    <property type="match status" value="1"/>
</dbReference>
<dbReference type="Pfam" id="PF07228">
    <property type="entry name" value="SpoIIE"/>
    <property type="match status" value="1"/>
</dbReference>
<dbReference type="OrthoDB" id="9763484at2"/>
<feature type="coiled-coil region" evidence="7">
    <location>
        <begin position="448"/>
        <end position="482"/>
    </location>
</feature>
<feature type="repeat" description="TPR" evidence="6">
    <location>
        <begin position="160"/>
        <end position="193"/>
    </location>
</feature>
<accession>A0A1G6Q1W2</accession>
<dbReference type="InterPro" id="IPR001932">
    <property type="entry name" value="PPM-type_phosphatase-like_dom"/>
</dbReference>
<gene>
    <name evidence="10" type="ORF">SAMN05216323_105713</name>
</gene>
<dbReference type="STRING" id="1640674.SAMN05216323_105713"/>
<dbReference type="Pfam" id="PF13181">
    <property type="entry name" value="TPR_8"/>
    <property type="match status" value="1"/>
</dbReference>
<proteinExistence type="inferred from homology"/>
<dbReference type="GO" id="GO:0005737">
    <property type="term" value="C:cytoplasm"/>
    <property type="evidence" value="ECO:0007669"/>
    <property type="project" value="UniProtKB-SubCell"/>
</dbReference>
<feature type="transmembrane region" description="Helical" evidence="8">
    <location>
        <begin position="396"/>
        <end position="417"/>
    </location>
</feature>
<dbReference type="SUPFAM" id="SSF81606">
    <property type="entry name" value="PP2C-like"/>
    <property type="match status" value="1"/>
</dbReference>
<feature type="domain" description="PPM-type phosphatase" evidence="9">
    <location>
        <begin position="502"/>
        <end position="726"/>
    </location>
</feature>
<evidence type="ECO:0000256" key="6">
    <source>
        <dbReference type="PROSITE-ProRule" id="PRU00339"/>
    </source>
</evidence>
<dbReference type="PANTHER" id="PTHR46630:SF1">
    <property type="entry name" value="TETRATRICOPEPTIDE REPEAT PROTEIN 29"/>
    <property type="match status" value="1"/>
</dbReference>
<dbReference type="PROSITE" id="PS50005">
    <property type="entry name" value="TPR"/>
    <property type="match status" value="2"/>
</dbReference>
<comment type="similarity">
    <text evidence="5">Belongs to the Rap family.</text>
</comment>
<dbReference type="InterPro" id="IPR036457">
    <property type="entry name" value="PPM-type-like_dom_sf"/>
</dbReference>
<feature type="repeat" description="TPR" evidence="6">
    <location>
        <begin position="120"/>
        <end position="153"/>
    </location>
</feature>
<dbReference type="Gene3D" id="3.60.40.10">
    <property type="entry name" value="PPM-type phosphatase domain"/>
    <property type="match status" value="1"/>
</dbReference>
<keyword evidence="11" id="KW-1185">Reference proteome</keyword>
<evidence type="ECO:0000256" key="4">
    <source>
        <dbReference type="ARBA" id="ARBA00022803"/>
    </source>
</evidence>
<dbReference type="AlphaFoldDB" id="A0A1G6Q1W2"/>
<dbReference type="PROSITE" id="PS51257">
    <property type="entry name" value="PROKAR_LIPOPROTEIN"/>
    <property type="match status" value="1"/>
</dbReference>
<evidence type="ECO:0000256" key="5">
    <source>
        <dbReference type="ARBA" id="ARBA00038253"/>
    </source>
</evidence>
<keyword evidence="7" id="KW-0175">Coiled coil</keyword>
<evidence type="ECO:0000259" key="9">
    <source>
        <dbReference type="SMART" id="SM00331"/>
    </source>
</evidence>
<evidence type="ECO:0000256" key="2">
    <source>
        <dbReference type="ARBA" id="ARBA00022490"/>
    </source>
</evidence>
<keyword evidence="8" id="KW-0812">Transmembrane</keyword>
<dbReference type="SMART" id="SM00028">
    <property type="entry name" value="TPR"/>
    <property type="match status" value="4"/>
</dbReference>
<evidence type="ECO:0000313" key="11">
    <source>
        <dbReference type="Proteomes" id="UP000199452"/>
    </source>
</evidence>
<keyword evidence="8" id="KW-1133">Transmembrane helix</keyword>
<evidence type="ECO:0000313" key="10">
    <source>
        <dbReference type="EMBL" id="SDC86430.1"/>
    </source>
</evidence>
<dbReference type="InterPro" id="IPR011990">
    <property type="entry name" value="TPR-like_helical_dom_sf"/>
</dbReference>
<dbReference type="InterPro" id="IPR019734">
    <property type="entry name" value="TPR_rpt"/>
</dbReference>
<evidence type="ECO:0000256" key="3">
    <source>
        <dbReference type="ARBA" id="ARBA00022737"/>
    </source>
</evidence>
<evidence type="ECO:0000256" key="7">
    <source>
        <dbReference type="SAM" id="Coils"/>
    </source>
</evidence>
<keyword evidence="3" id="KW-0677">Repeat</keyword>
<keyword evidence="4 6" id="KW-0802">TPR repeat</keyword>
<evidence type="ECO:0000256" key="8">
    <source>
        <dbReference type="SAM" id="Phobius"/>
    </source>
</evidence>
<name>A0A1G6Q1W2_9BACT</name>
<dbReference type="RefSeq" id="WP_092439807.1">
    <property type="nucleotide sequence ID" value="NZ_FMYP01000057.1"/>
</dbReference>
<dbReference type="SUPFAM" id="SSF48452">
    <property type="entry name" value="TPR-like"/>
    <property type="match status" value="2"/>
</dbReference>
<sequence length="726" mass="82156">MQIITKGIQLLVLSGIVLSCTQTPSSIQNKILGDDKYKKVISLIEVADSLAETDPDSGLMVIAEISNYPSKGMATELITAYANQIRGVAYISKGKMKEGFDLIESSHSFFLALNDSLPLAVSYKRKGYALRKMNKYDEAIKCNIEALTISEEKKTTKNIAYLNNALGLLFMQTGNYENAINYLNHALKLYEQENDQFGLSKVLNNLGGTYYKMGHNVLSLENLEKAYEIKKKLGETGSLGSTSTNIGLVCLELKLYNKAVDYFNEALIQSRLKNDRWGEANTLNNLARGYIENNAINTAKEILKKNKSTVESVNTPDLRMEWYSLSYKINQKEGNSNKALEFYIKYTTLKESVFSTNKDKIIGEIQGKYESEKKGKEIEVLSKLRTVQESRLKMQYYIGFFLAISFLSLIIFSLLLLKRYRSNNKEHFLLKTKQTEVVEKNAILNKTMNEVAIKTEQLKKQRDLAKEQKNQIQHQKEEMTNSIRYAYRIQSAILESKELSKIYTPNNFTLFRPKDIVSGDFYWIREIENYSVFAVADCTGHGVPGAFMSLLGISFLNEIFSDKNKIEPHEILNSLRAKIISALHQNVSDPINNDGMDMSLLFIDHARKKILYSGANSSLFVVRKSELIEIAGDKMPVGFYYNMSPFTTHTLSIGPSDCIYLATDGFADQFGGPDGKKFRMKGLKNLLLQIGDKPLEQQKNILECSFDAWKGNNIQVDDVLILGVKV</sequence>